<protein>
    <submittedName>
        <fullName evidence="2">Uncharacterized protein</fullName>
    </submittedName>
</protein>
<proteinExistence type="predicted"/>
<name>A0AA36HRL2_9DINO</name>
<feature type="compositionally biased region" description="Basic and acidic residues" evidence="1">
    <location>
        <begin position="258"/>
        <end position="279"/>
    </location>
</feature>
<dbReference type="EMBL" id="CAUJNA010000190">
    <property type="protein sequence ID" value="CAJ1373357.1"/>
    <property type="molecule type" value="Genomic_DNA"/>
</dbReference>
<comment type="caution">
    <text evidence="2">The sequence shown here is derived from an EMBL/GenBank/DDBJ whole genome shotgun (WGS) entry which is preliminary data.</text>
</comment>
<evidence type="ECO:0000256" key="1">
    <source>
        <dbReference type="SAM" id="MobiDB-lite"/>
    </source>
</evidence>
<dbReference type="Proteomes" id="UP001178507">
    <property type="component" value="Unassembled WGS sequence"/>
</dbReference>
<keyword evidence="3" id="KW-1185">Reference proteome</keyword>
<dbReference type="Gene3D" id="1.25.40.730">
    <property type="match status" value="1"/>
</dbReference>
<organism evidence="2 3">
    <name type="scientific">Effrenium voratum</name>
    <dbReference type="NCBI Taxonomy" id="2562239"/>
    <lineage>
        <taxon>Eukaryota</taxon>
        <taxon>Sar</taxon>
        <taxon>Alveolata</taxon>
        <taxon>Dinophyceae</taxon>
        <taxon>Suessiales</taxon>
        <taxon>Symbiodiniaceae</taxon>
        <taxon>Effrenium</taxon>
    </lineage>
</organism>
<feature type="region of interest" description="Disordered" evidence="1">
    <location>
        <begin position="258"/>
        <end position="281"/>
    </location>
</feature>
<dbReference type="AlphaFoldDB" id="A0AA36HRL2"/>
<evidence type="ECO:0000313" key="2">
    <source>
        <dbReference type="EMBL" id="CAJ1373357.1"/>
    </source>
</evidence>
<evidence type="ECO:0000313" key="3">
    <source>
        <dbReference type="Proteomes" id="UP001178507"/>
    </source>
</evidence>
<accession>A0AA36HRL2</accession>
<reference evidence="2" key="1">
    <citation type="submission" date="2023-08" db="EMBL/GenBank/DDBJ databases">
        <authorList>
            <person name="Chen Y."/>
            <person name="Shah S."/>
            <person name="Dougan E. K."/>
            <person name="Thang M."/>
            <person name="Chan C."/>
        </authorList>
    </citation>
    <scope>NUCLEOTIDE SEQUENCE</scope>
</reference>
<sequence>MWHGWDPGLGLLGAGSAAQAAGFSPADLGMEVPGSVGNAPVQRVESVDELENALYLISRVQEASVQQERLVTTGKFKDVQRNSITMALNMMLDNYRLGDQIVTASGYVEPKERVVQASQVGQEAVDVLETAKEYFGTPLKVSGLSDDQRKFIIQAMQACREKLDRFLVSQLHQGVSRLGTSASALGGGAGSLVPEVRNELNMKEYVGEAGRWKEPKSKVPRCPDVGVELAWKSRNMDFAMPYLIQVLREYTDRVNALDKKTQKKEEEEEKNKSNPHDYVPDYMMPTMTPGLTGFGNLALTSGPANMPMMGGGMPGMQQMGPGPQQGVQGPSMLMMTPPNMGGF</sequence>
<gene>
    <name evidence="2" type="ORF">EVOR1521_LOCUS3192</name>
</gene>